<dbReference type="InterPro" id="IPR027051">
    <property type="entry name" value="XdhC_Rossmann_dom"/>
</dbReference>
<evidence type="ECO:0000313" key="4">
    <source>
        <dbReference type="EMBL" id="QJQ06259.1"/>
    </source>
</evidence>
<dbReference type="Pfam" id="PF13478">
    <property type="entry name" value="XdhC_C"/>
    <property type="match status" value="1"/>
</dbReference>
<reference evidence="4 5" key="1">
    <citation type="journal article" date="2019" name="Int. J. Syst. Evol. Microbiol.">
        <title>Undibacterium piscinae sp. nov., isolated from Korean shiner intestine.</title>
        <authorList>
            <person name="Lee S.Y."/>
            <person name="Kang W."/>
            <person name="Kim P.S."/>
            <person name="Kim H.S."/>
            <person name="Sung H."/>
            <person name="Shin N.R."/>
            <person name="Whon T.W."/>
            <person name="Yun J.H."/>
            <person name="Lee J.Y."/>
            <person name="Lee J.Y."/>
            <person name="Jung M.J."/>
            <person name="Jeong Y.S."/>
            <person name="Tak E.J."/>
            <person name="Han J.E."/>
            <person name="Hyun D.W."/>
            <person name="Kang M.S."/>
            <person name="Lee K.E."/>
            <person name="Lee B.H."/>
            <person name="Bae J.W."/>
        </authorList>
    </citation>
    <scope>NUCLEOTIDE SEQUENCE [LARGE SCALE GENOMIC DNA]</scope>
    <source>
        <strain evidence="4 5">S11R28</strain>
    </source>
</reference>
<sequence length="401" mass="43711">MHHWLDVPAAQNCPQILVTVAKVVGSGPREAGAKMRVTSQHSFDTIGGGHLELRAIEIARQMLALPDDSLAAQRRLERFPLGPALGQCCGGVVHLAFERLTDERNLSEIRQRLNLGQDSWRLLALDAADAVALFDQSASQLSGAQLAAPLLAQLTKTIQTTFATQGTQLLLDANGQRYLLDACLADTPHLMLFGAGHVGAAIVRALAELPCRITWVDEREDMFPAVLPRNVTVEATDSPEALIDCAPAGVSFLVLTHSHLLDQHLTDHILRRNDFAWFGLIGSHTKRMQFEHRLRERGVTPASLERMVCPIGLPGIRGKQPAVIAASIAAQLLQVWEQLEQDRQAQQQAQQQAQPPQSAQNIQPPEQPPTSPPNQTQTQIQTQLAEHSPAAPNQDALAACH</sequence>
<dbReference type="PANTHER" id="PTHR30388">
    <property type="entry name" value="ALDEHYDE OXIDOREDUCTASE MOLYBDENUM COFACTOR ASSEMBLY PROTEIN"/>
    <property type="match status" value="1"/>
</dbReference>
<dbReference type="Gene3D" id="3.40.50.720">
    <property type="entry name" value="NAD(P)-binding Rossmann-like Domain"/>
    <property type="match status" value="1"/>
</dbReference>
<accession>A0A6M4A896</accession>
<dbReference type="KEGG" id="upi:EJG51_010795"/>
<protein>
    <submittedName>
        <fullName evidence="4">Xanthine dehydrogenase accessory protein XdhC</fullName>
    </submittedName>
</protein>
<feature type="compositionally biased region" description="Low complexity" evidence="1">
    <location>
        <begin position="344"/>
        <end position="364"/>
    </location>
</feature>
<dbReference type="PANTHER" id="PTHR30388:SF6">
    <property type="entry name" value="XANTHINE DEHYDROGENASE SUBUNIT A-RELATED"/>
    <property type="match status" value="1"/>
</dbReference>
<dbReference type="SUPFAM" id="SSF51735">
    <property type="entry name" value="NAD(P)-binding Rossmann-fold domains"/>
    <property type="match status" value="1"/>
</dbReference>
<keyword evidence="5" id="KW-1185">Reference proteome</keyword>
<dbReference type="AlphaFoldDB" id="A0A6M4A896"/>
<dbReference type="EMBL" id="CP051152">
    <property type="protein sequence ID" value="QJQ06259.1"/>
    <property type="molecule type" value="Genomic_DNA"/>
</dbReference>
<evidence type="ECO:0000313" key="5">
    <source>
        <dbReference type="Proteomes" id="UP000274350"/>
    </source>
</evidence>
<feature type="compositionally biased region" description="Low complexity" evidence="1">
    <location>
        <begin position="373"/>
        <end position="383"/>
    </location>
</feature>
<dbReference type="InterPro" id="IPR014308">
    <property type="entry name" value="Xanthine_DH_XdhC"/>
</dbReference>
<evidence type="ECO:0000256" key="1">
    <source>
        <dbReference type="SAM" id="MobiDB-lite"/>
    </source>
</evidence>
<organism evidence="4 5">
    <name type="scientific">Undibacterium piscinae</name>
    <dbReference type="NCBI Taxonomy" id="2495591"/>
    <lineage>
        <taxon>Bacteria</taxon>
        <taxon>Pseudomonadati</taxon>
        <taxon>Pseudomonadota</taxon>
        <taxon>Betaproteobacteria</taxon>
        <taxon>Burkholderiales</taxon>
        <taxon>Oxalobacteraceae</taxon>
        <taxon>Undibacterium</taxon>
    </lineage>
</organism>
<name>A0A6M4A896_9BURK</name>
<dbReference type="InterPro" id="IPR003777">
    <property type="entry name" value="XdhC_CoxI"/>
</dbReference>
<evidence type="ECO:0000259" key="3">
    <source>
        <dbReference type="Pfam" id="PF13478"/>
    </source>
</evidence>
<dbReference type="Proteomes" id="UP000274350">
    <property type="component" value="Chromosome"/>
</dbReference>
<dbReference type="InterPro" id="IPR036291">
    <property type="entry name" value="NAD(P)-bd_dom_sf"/>
</dbReference>
<gene>
    <name evidence="4" type="primary">xdhC</name>
    <name evidence="4" type="ORF">EJG51_010795</name>
</gene>
<evidence type="ECO:0000259" key="2">
    <source>
        <dbReference type="Pfam" id="PF02625"/>
    </source>
</evidence>
<feature type="domain" description="XdhC Rossmann" evidence="3">
    <location>
        <begin position="190"/>
        <end position="332"/>
    </location>
</feature>
<dbReference type="NCBIfam" id="TIGR02964">
    <property type="entry name" value="xanthine_xdhC"/>
    <property type="match status" value="1"/>
</dbReference>
<dbReference type="InterPro" id="IPR052698">
    <property type="entry name" value="MoCofactor_Util/Proc"/>
</dbReference>
<proteinExistence type="predicted"/>
<dbReference type="OrthoDB" id="61481at2"/>
<dbReference type="Pfam" id="PF02625">
    <property type="entry name" value="XdhC_CoxI"/>
    <property type="match status" value="1"/>
</dbReference>
<feature type="domain" description="XdhC- CoxI" evidence="2">
    <location>
        <begin position="10"/>
        <end position="64"/>
    </location>
</feature>
<feature type="region of interest" description="Disordered" evidence="1">
    <location>
        <begin position="344"/>
        <end position="401"/>
    </location>
</feature>